<reference evidence="3" key="1">
    <citation type="journal article" date="2020" name="Stud. Mycol.">
        <title>101 Dothideomycetes genomes: A test case for predicting lifestyles and emergence of pathogens.</title>
        <authorList>
            <person name="Haridas S."/>
            <person name="Albert R."/>
            <person name="Binder M."/>
            <person name="Bloem J."/>
            <person name="LaButti K."/>
            <person name="Salamov A."/>
            <person name="Andreopoulos B."/>
            <person name="Baker S."/>
            <person name="Barry K."/>
            <person name="Bills G."/>
            <person name="Bluhm B."/>
            <person name="Cannon C."/>
            <person name="Castanera R."/>
            <person name="Culley D."/>
            <person name="Daum C."/>
            <person name="Ezra D."/>
            <person name="Gonzalez J."/>
            <person name="Henrissat B."/>
            <person name="Kuo A."/>
            <person name="Liang C."/>
            <person name="Lipzen A."/>
            <person name="Lutzoni F."/>
            <person name="Magnuson J."/>
            <person name="Mondo S."/>
            <person name="Nolan M."/>
            <person name="Ohm R."/>
            <person name="Pangilinan J."/>
            <person name="Park H.-J."/>
            <person name="Ramirez L."/>
            <person name="Alfaro M."/>
            <person name="Sun H."/>
            <person name="Tritt A."/>
            <person name="Yoshinaga Y."/>
            <person name="Zwiers L.-H."/>
            <person name="Turgeon B."/>
            <person name="Goodwin S."/>
            <person name="Spatafora J."/>
            <person name="Crous P."/>
            <person name="Grigoriev I."/>
        </authorList>
    </citation>
    <scope>NUCLEOTIDE SEQUENCE [LARGE SCALE GENOMIC DNA]</scope>
    <source>
        <strain evidence="3">CBS 304.66</strain>
    </source>
</reference>
<accession>A0A9P4KFD3</accession>
<keyword evidence="3" id="KW-1185">Reference proteome</keyword>
<keyword evidence="1" id="KW-1133">Transmembrane helix</keyword>
<evidence type="ECO:0000256" key="1">
    <source>
        <dbReference type="SAM" id="Phobius"/>
    </source>
</evidence>
<gene>
    <name evidence="2" type="ORF">CC78DRAFT_576687</name>
</gene>
<protein>
    <submittedName>
        <fullName evidence="2">Uncharacterized protein</fullName>
    </submittedName>
</protein>
<dbReference type="Proteomes" id="UP000800093">
    <property type="component" value="Unassembled WGS sequence"/>
</dbReference>
<feature type="transmembrane region" description="Helical" evidence="1">
    <location>
        <begin position="79"/>
        <end position="102"/>
    </location>
</feature>
<dbReference type="AlphaFoldDB" id="A0A9P4KFD3"/>
<sequence>MYRAERGLPYPWRLNRNRRVRANCQMCILPKATRQYTTVAKTPSNSRINYQNAGLDSFCKHEFPGYRNYLEERSVTTSVAHNLVATCHLTVIYFMSVPVIYLRLARLLFLEILTAGRIAIEGNGLGQGSLLAKTLRGRQPIKLTFSPKLFRIGTLNHTCAAIFPKSNTGVSETPGPIIIFWARLYHFSLSSAGTWSG</sequence>
<organism evidence="2 3">
    <name type="scientific">Lojkania enalia</name>
    <dbReference type="NCBI Taxonomy" id="147567"/>
    <lineage>
        <taxon>Eukaryota</taxon>
        <taxon>Fungi</taxon>
        <taxon>Dikarya</taxon>
        <taxon>Ascomycota</taxon>
        <taxon>Pezizomycotina</taxon>
        <taxon>Dothideomycetes</taxon>
        <taxon>Pleosporomycetidae</taxon>
        <taxon>Pleosporales</taxon>
        <taxon>Pleosporales incertae sedis</taxon>
        <taxon>Lojkania</taxon>
    </lineage>
</organism>
<evidence type="ECO:0000313" key="3">
    <source>
        <dbReference type="Proteomes" id="UP000800093"/>
    </source>
</evidence>
<proteinExistence type="predicted"/>
<comment type="caution">
    <text evidence="2">The sequence shown here is derived from an EMBL/GenBank/DDBJ whole genome shotgun (WGS) entry which is preliminary data.</text>
</comment>
<evidence type="ECO:0000313" key="2">
    <source>
        <dbReference type="EMBL" id="KAF2267698.1"/>
    </source>
</evidence>
<keyword evidence="1" id="KW-0812">Transmembrane</keyword>
<name>A0A9P4KFD3_9PLEO</name>
<keyword evidence="1" id="KW-0472">Membrane</keyword>
<dbReference type="EMBL" id="ML986589">
    <property type="protein sequence ID" value="KAF2267698.1"/>
    <property type="molecule type" value="Genomic_DNA"/>
</dbReference>